<evidence type="ECO:0000256" key="4">
    <source>
        <dbReference type="PROSITE-ProRule" id="PRU00335"/>
    </source>
</evidence>
<feature type="DNA-binding region" description="H-T-H motif" evidence="4">
    <location>
        <begin position="39"/>
        <end position="58"/>
    </location>
</feature>
<dbReference type="SUPFAM" id="SSF48498">
    <property type="entry name" value="Tetracyclin repressor-like, C-terminal domain"/>
    <property type="match status" value="1"/>
</dbReference>
<evidence type="ECO:0000256" key="3">
    <source>
        <dbReference type="ARBA" id="ARBA00023163"/>
    </source>
</evidence>
<dbReference type="PROSITE" id="PS50977">
    <property type="entry name" value="HTH_TETR_2"/>
    <property type="match status" value="1"/>
</dbReference>
<name>A0ABQ3YI07_9ACTN</name>
<dbReference type="InterPro" id="IPR050109">
    <property type="entry name" value="HTH-type_TetR-like_transc_reg"/>
</dbReference>
<dbReference type="PANTHER" id="PTHR30055:SF234">
    <property type="entry name" value="HTH-TYPE TRANSCRIPTIONAL REGULATOR BETI"/>
    <property type="match status" value="1"/>
</dbReference>
<dbReference type="InterPro" id="IPR001647">
    <property type="entry name" value="HTH_TetR"/>
</dbReference>
<gene>
    <name evidence="6" type="ORF">Ade02nite_82540</name>
</gene>
<keyword evidence="1" id="KW-0805">Transcription regulation</keyword>
<keyword evidence="2 4" id="KW-0238">DNA-binding</keyword>
<comment type="caution">
    <text evidence="6">The sequence shown here is derived from an EMBL/GenBank/DDBJ whole genome shotgun (WGS) entry which is preliminary data.</text>
</comment>
<dbReference type="InterPro" id="IPR036271">
    <property type="entry name" value="Tet_transcr_reg_TetR-rel_C_sf"/>
</dbReference>
<evidence type="ECO:0000256" key="1">
    <source>
        <dbReference type="ARBA" id="ARBA00023015"/>
    </source>
</evidence>
<evidence type="ECO:0000313" key="7">
    <source>
        <dbReference type="Proteomes" id="UP000609879"/>
    </source>
</evidence>
<dbReference type="RefSeq" id="WP_203776007.1">
    <property type="nucleotide sequence ID" value="NZ_BAAABO010000064.1"/>
</dbReference>
<dbReference type="SUPFAM" id="SSF46689">
    <property type="entry name" value="Homeodomain-like"/>
    <property type="match status" value="1"/>
</dbReference>
<evidence type="ECO:0000313" key="6">
    <source>
        <dbReference type="EMBL" id="GID79613.1"/>
    </source>
</evidence>
<sequence length="204" mass="22494">MASTTRRAKPPAVPSDTEARILAATERLLGRGERFTELPVQRVLEEAGVSRATFYAHFKDKTDLVLRLTEDVRRRSLELAQDWRPESADGYARFFADVIALHRSKAPVLAALREVAVYDATVRGFYTADLEGFDEVVLRALLDQQAAGLTGSEVDAAAASRVIVWGGAQAIARHIEVDDGSGDGAFARELARIWWYGAFRRTSS</sequence>
<dbReference type="PANTHER" id="PTHR30055">
    <property type="entry name" value="HTH-TYPE TRANSCRIPTIONAL REGULATOR RUTR"/>
    <property type="match status" value="1"/>
</dbReference>
<accession>A0ABQ3YI07</accession>
<dbReference type="Proteomes" id="UP000609879">
    <property type="component" value="Unassembled WGS sequence"/>
</dbReference>
<reference evidence="6 7" key="1">
    <citation type="submission" date="2021-01" db="EMBL/GenBank/DDBJ databases">
        <title>Whole genome shotgun sequence of Actinoplanes deccanensis NBRC 13994.</title>
        <authorList>
            <person name="Komaki H."/>
            <person name="Tamura T."/>
        </authorList>
    </citation>
    <scope>NUCLEOTIDE SEQUENCE [LARGE SCALE GENOMIC DNA]</scope>
    <source>
        <strain evidence="6 7">NBRC 13994</strain>
    </source>
</reference>
<keyword evidence="7" id="KW-1185">Reference proteome</keyword>
<evidence type="ECO:0000256" key="2">
    <source>
        <dbReference type="ARBA" id="ARBA00023125"/>
    </source>
</evidence>
<keyword evidence="3" id="KW-0804">Transcription</keyword>
<dbReference type="Gene3D" id="1.10.10.60">
    <property type="entry name" value="Homeodomain-like"/>
    <property type="match status" value="1"/>
</dbReference>
<protein>
    <submittedName>
        <fullName evidence="6">TetR family transcriptional regulator</fullName>
    </submittedName>
</protein>
<feature type="domain" description="HTH tetR-type" evidence="5">
    <location>
        <begin position="15"/>
        <end position="76"/>
    </location>
</feature>
<dbReference type="Pfam" id="PF00440">
    <property type="entry name" value="TetR_N"/>
    <property type="match status" value="1"/>
</dbReference>
<evidence type="ECO:0000259" key="5">
    <source>
        <dbReference type="PROSITE" id="PS50977"/>
    </source>
</evidence>
<dbReference type="EMBL" id="BOMI01000174">
    <property type="protein sequence ID" value="GID79613.1"/>
    <property type="molecule type" value="Genomic_DNA"/>
</dbReference>
<proteinExistence type="predicted"/>
<organism evidence="6 7">
    <name type="scientific">Paractinoplanes deccanensis</name>
    <dbReference type="NCBI Taxonomy" id="113561"/>
    <lineage>
        <taxon>Bacteria</taxon>
        <taxon>Bacillati</taxon>
        <taxon>Actinomycetota</taxon>
        <taxon>Actinomycetes</taxon>
        <taxon>Micromonosporales</taxon>
        <taxon>Micromonosporaceae</taxon>
        <taxon>Paractinoplanes</taxon>
    </lineage>
</organism>
<dbReference type="InterPro" id="IPR009057">
    <property type="entry name" value="Homeodomain-like_sf"/>
</dbReference>
<dbReference type="Gene3D" id="1.10.357.10">
    <property type="entry name" value="Tetracycline Repressor, domain 2"/>
    <property type="match status" value="1"/>
</dbReference>